<evidence type="ECO:0000256" key="6">
    <source>
        <dbReference type="RuleBase" id="RU000659"/>
    </source>
</evidence>
<evidence type="ECO:0000256" key="3">
    <source>
        <dbReference type="ARBA" id="ARBA00022845"/>
    </source>
</evidence>
<name>A0A1G1WA03_9BACT</name>
<evidence type="ECO:0000256" key="2">
    <source>
        <dbReference type="ARBA" id="ARBA00022491"/>
    </source>
</evidence>
<keyword evidence="5 6" id="KW-0687">Ribonucleoprotein</keyword>
<accession>A0A1G1WA03</accession>
<keyword evidence="3" id="KW-0810">Translation regulation</keyword>
<keyword evidence="2" id="KW-0678">Repressor</keyword>
<sequence>MKIRSKKYQSLFSLVEKNRSYPLDEAIDLVKRVSQTKFDARVEAHVNLGLDLTKPEHKIKVIVDSPTTKPKKEKILVFCSATQAEKLKVGQDLVIGDEQTLKEIEAGKVDFDKLIATPDWMSRLVSVAKILGPKGLMPNPKTKTLVDDPSIALKATSSKGQVEIKIEKEPIIHIAIGKVTEDNEKIKSSFQTLVKAIKVAKPEKMKRNYLKSIYLAPTMGPSVKLDLGSLET</sequence>
<dbReference type="SUPFAM" id="SSF56808">
    <property type="entry name" value="Ribosomal protein L1"/>
    <property type="match status" value="1"/>
</dbReference>
<dbReference type="Gene3D" id="3.30.190.20">
    <property type="match status" value="1"/>
</dbReference>
<comment type="similarity">
    <text evidence="1 6">Belongs to the universal ribosomal protein uL1 family.</text>
</comment>
<dbReference type="GO" id="GO:0006417">
    <property type="term" value="P:regulation of translation"/>
    <property type="evidence" value="ECO:0007669"/>
    <property type="project" value="UniProtKB-KW"/>
</dbReference>
<dbReference type="GO" id="GO:0003735">
    <property type="term" value="F:structural constituent of ribosome"/>
    <property type="evidence" value="ECO:0007669"/>
    <property type="project" value="InterPro"/>
</dbReference>
<dbReference type="InterPro" id="IPR023674">
    <property type="entry name" value="Ribosomal_uL1-like"/>
</dbReference>
<dbReference type="GO" id="GO:0015934">
    <property type="term" value="C:large ribosomal subunit"/>
    <property type="evidence" value="ECO:0007669"/>
    <property type="project" value="InterPro"/>
</dbReference>
<dbReference type="PROSITE" id="PS01199">
    <property type="entry name" value="RIBOSOMAL_L1"/>
    <property type="match status" value="1"/>
</dbReference>
<dbReference type="InterPro" id="IPR016095">
    <property type="entry name" value="Ribosomal_uL1_3-a/b-sand"/>
</dbReference>
<proteinExistence type="inferred from homology"/>
<dbReference type="InterPro" id="IPR002143">
    <property type="entry name" value="Ribosomal_uL1"/>
</dbReference>
<dbReference type="InterPro" id="IPR023673">
    <property type="entry name" value="Ribosomal_uL1_CS"/>
</dbReference>
<evidence type="ECO:0000313" key="8">
    <source>
        <dbReference type="Proteomes" id="UP000177103"/>
    </source>
</evidence>
<dbReference type="GO" id="GO:0006412">
    <property type="term" value="P:translation"/>
    <property type="evidence" value="ECO:0007669"/>
    <property type="project" value="InterPro"/>
</dbReference>
<keyword evidence="4 6" id="KW-0689">Ribosomal protein</keyword>
<comment type="caution">
    <text evidence="7">The sequence shown here is derived from an EMBL/GenBank/DDBJ whole genome shotgun (WGS) entry which is preliminary data.</text>
</comment>
<dbReference type="GO" id="GO:0003723">
    <property type="term" value="F:RNA binding"/>
    <property type="evidence" value="ECO:0007669"/>
    <property type="project" value="InterPro"/>
</dbReference>
<dbReference type="CDD" id="cd00403">
    <property type="entry name" value="Ribosomal_L1"/>
    <property type="match status" value="1"/>
</dbReference>
<evidence type="ECO:0000256" key="5">
    <source>
        <dbReference type="ARBA" id="ARBA00023274"/>
    </source>
</evidence>
<dbReference type="PIRSF" id="PIRSF002155">
    <property type="entry name" value="Ribosomal_L1"/>
    <property type="match status" value="1"/>
</dbReference>
<reference evidence="7 8" key="1">
    <citation type="journal article" date="2016" name="Nat. Commun.">
        <title>Thousands of microbial genomes shed light on interconnected biogeochemical processes in an aquifer system.</title>
        <authorList>
            <person name="Anantharaman K."/>
            <person name="Brown C.T."/>
            <person name="Hug L.A."/>
            <person name="Sharon I."/>
            <person name="Castelle C.J."/>
            <person name="Probst A.J."/>
            <person name="Thomas B.C."/>
            <person name="Singh A."/>
            <person name="Wilkins M.J."/>
            <person name="Karaoz U."/>
            <person name="Brodie E.L."/>
            <person name="Williams K.H."/>
            <person name="Hubbard S.S."/>
            <person name="Banfield J.F."/>
        </authorList>
    </citation>
    <scope>NUCLEOTIDE SEQUENCE [LARGE SCALE GENOMIC DNA]</scope>
</reference>
<evidence type="ECO:0000256" key="1">
    <source>
        <dbReference type="ARBA" id="ARBA00010531"/>
    </source>
</evidence>
<protein>
    <recommendedName>
        <fullName evidence="6">Ribosomal protein</fullName>
    </recommendedName>
</protein>
<dbReference type="PANTHER" id="PTHR36427">
    <property type="entry name" value="54S RIBOSOMAL PROTEIN L1, MITOCHONDRIAL"/>
    <property type="match status" value="1"/>
</dbReference>
<dbReference type="Gene3D" id="3.40.50.790">
    <property type="match status" value="1"/>
</dbReference>
<organism evidence="7 8">
    <name type="scientific">Candidatus Woykebacteria bacterium RBG_13_40_7b</name>
    <dbReference type="NCBI Taxonomy" id="1802594"/>
    <lineage>
        <taxon>Bacteria</taxon>
        <taxon>Candidatus Woykeibacteriota</taxon>
    </lineage>
</organism>
<dbReference type="AlphaFoldDB" id="A0A1G1WA03"/>
<evidence type="ECO:0000313" key="7">
    <source>
        <dbReference type="EMBL" id="OGY24528.1"/>
    </source>
</evidence>
<dbReference type="Pfam" id="PF00687">
    <property type="entry name" value="Ribosomal_L1"/>
    <property type="match status" value="1"/>
</dbReference>
<gene>
    <name evidence="7" type="ORF">A2Y57_01265</name>
</gene>
<dbReference type="EMBL" id="MHCQ01000023">
    <property type="protein sequence ID" value="OGY24528.1"/>
    <property type="molecule type" value="Genomic_DNA"/>
</dbReference>
<dbReference type="PANTHER" id="PTHR36427:SF3">
    <property type="entry name" value="LARGE RIBOSOMAL SUBUNIT PROTEIN UL1M"/>
    <property type="match status" value="1"/>
</dbReference>
<evidence type="ECO:0000256" key="4">
    <source>
        <dbReference type="ARBA" id="ARBA00022980"/>
    </source>
</evidence>
<dbReference type="InterPro" id="IPR028364">
    <property type="entry name" value="Ribosomal_uL1/biogenesis"/>
</dbReference>
<dbReference type="Proteomes" id="UP000177103">
    <property type="component" value="Unassembled WGS sequence"/>
</dbReference>